<feature type="signal peptide" evidence="1">
    <location>
        <begin position="1"/>
        <end position="29"/>
    </location>
</feature>
<dbReference type="STRING" id="666685.R2APBS1_2727"/>
<dbReference type="Gene3D" id="2.60.40.1890">
    <property type="entry name" value="PCu(A)C copper chaperone"/>
    <property type="match status" value="1"/>
</dbReference>
<sequence precursor="true">MKSSRMKSSHMKSATLLLAGLLLAGGAHATDADHIRASHAWIRVLPGALPAGAYVTLENDGEKPVALRGAGSTVYAEVMLHQSSRAGGMSRMAMVDALDVPAHGKAELAPGGYHLMLMQPNAPVKPGDTVTLTLQFGDGSTLATDFIARPANAMDAGGEHAVPATDHGAMPHGH</sequence>
<dbReference type="AlphaFoldDB" id="M4NQC0"/>
<dbReference type="Proteomes" id="UP000011859">
    <property type="component" value="Chromosome"/>
</dbReference>
<gene>
    <name evidence="2" type="ORF">R2APBS1_2727</name>
</gene>
<evidence type="ECO:0000313" key="2">
    <source>
        <dbReference type="EMBL" id="AGG89806.1"/>
    </source>
</evidence>
<dbReference type="InterPro" id="IPR036182">
    <property type="entry name" value="PCuAC_sf"/>
</dbReference>
<feature type="chain" id="PRO_5004056391" description="Copper chaperone PCu(A)C" evidence="1">
    <location>
        <begin position="30"/>
        <end position="174"/>
    </location>
</feature>
<dbReference type="KEGG" id="rhd:R2APBS1_2727"/>
<evidence type="ECO:0000256" key="1">
    <source>
        <dbReference type="SAM" id="SignalP"/>
    </source>
</evidence>
<evidence type="ECO:0008006" key="4">
    <source>
        <dbReference type="Google" id="ProtNLM"/>
    </source>
</evidence>
<dbReference type="EMBL" id="CP003470">
    <property type="protein sequence ID" value="AGG89806.1"/>
    <property type="molecule type" value="Genomic_DNA"/>
</dbReference>
<dbReference type="SUPFAM" id="SSF110087">
    <property type="entry name" value="DR1885-like metal-binding protein"/>
    <property type="match status" value="1"/>
</dbReference>
<organism evidence="2 3">
    <name type="scientific">Rhodanobacter denitrificans</name>
    <dbReference type="NCBI Taxonomy" id="666685"/>
    <lineage>
        <taxon>Bacteria</taxon>
        <taxon>Pseudomonadati</taxon>
        <taxon>Pseudomonadota</taxon>
        <taxon>Gammaproteobacteria</taxon>
        <taxon>Lysobacterales</taxon>
        <taxon>Rhodanobacteraceae</taxon>
        <taxon>Rhodanobacter</taxon>
    </lineage>
</organism>
<evidence type="ECO:0000313" key="3">
    <source>
        <dbReference type="Proteomes" id="UP000011859"/>
    </source>
</evidence>
<dbReference type="InterPro" id="IPR058248">
    <property type="entry name" value="Lxx211020-like"/>
</dbReference>
<reference evidence="2 3" key="1">
    <citation type="submission" date="2012-04" db="EMBL/GenBank/DDBJ databases">
        <title>Complete genome of Rhodanobacter sp. 2APBS1.</title>
        <authorList>
            <consortium name="US DOE Joint Genome Institute"/>
            <person name="Huntemann M."/>
            <person name="Wei C.-L."/>
            <person name="Han J."/>
            <person name="Detter J.C."/>
            <person name="Han C."/>
            <person name="Tapia R."/>
            <person name="Munk A.C.C."/>
            <person name="Chen A."/>
            <person name="Krypides N."/>
            <person name="Mavromatis K."/>
            <person name="Markowitz V."/>
            <person name="Szeto E."/>
            <person name="Ivanova N."/>
            <person name="Mikhailova N."/>
            <person name="Ovchinnikova G."/>
            <person name="Pagani I."/>
            <person name="Pati A."/>
            <person name="Goodwin L."/>
            <person name="Peters L."/>
            <person name="Pitluck S."/>
            <person name="Woyke T."/>
            <person name="Prakash O."/>
            <person name="Elkins J."/>
            <person name="Brown S."/>
            <person name="Palumbo A."/>
            <person name="Hemme C."/>
            <person name="Zhou J."/>
            <person name="Watson D."/>
            <person name="Jardine P."/>
            <person name="Kostka J."/>
            <person name="Green S."/>
        </authorList>
    </citation>
    <scope>NUCLEOTIDE SEQUENCE [LARGE SCALE GENOMIC DNA]</scope>
    <source>
        <strain evidence="2 3">2APBS1</strain>
    </source>
</reference>
<dbReference type="Pfam" id="PF04314">
    <property type="entry name" value="PCuAC"/>
    <property type="match status" value="1"/>
</dbReference>
<accession>M4NQC0</accession>
<proteinExistence type="predicted"/>
<dbReference type="eggNOG" id="COG2847">
    <property type="taxonomic scope" value="Bacteria"/>
</dbReference>
<dbReference type="PANTHER" id="PTHR36302:SF1">
    <property type="entry name" value="COPPER CHAPERONE PCU(A)C"/>
    <property type="match status" value="1"/>
</dbReference>
<dbReference type="HOGENOM" id="CLU_100939_1_3_6"/>
<name>M4NQC0_9GAMM</name>
<dbReference type="PANTHER" id="PTHR36302">
    <property type="entry name" value="BLR7088 PROTEIN"/>
    <property type="match status" value="1"/>
</dbReference>
<dbReference type="InterPro" id="IPR007410">
    <property type="entry name" value="LpqE-like"/>
</dbReference>
<keyword evidence="3" id="KW-1185">Reference proteome</keyword>
<protein>
    <recommendedName>
        <fullName evidence="4">Copper chaperone PCu(A)C</fullName>
    </recommendedName>
</protein>
<keyword evidence="1" id="KW-0732">Signal</keyword>